<evidence type="ECO:0000313" key="7">
    <source>
        <dbReference type="Proteomes" id="UP000054350"/>
    </source>
</evidence>
<gene>
    <name evidence="6" type="ORF">AMAG_04614</name>
</gene>
<dbReference type="PANTHER" id="PTHR35371">
    <property type="entry name" value="INNER MEMBRANE PROTEIN"/>
    <property type="match status" value="1"/>
</dbReference>
<keyword evidence="7" id="KW-1185">Reference proteome</keyword>
<dbReference type="InterPro" id="IPR023352">
    <property type="entry name" value="MAPEG-like_dom_sf"/>
</dbReference>
<proteinExistence type="predicted"/>
<dbReference type="GO" id="GO:0016020">
    <property type="term" value="C:membrane"/>
    <property type="evidence" value="ECO:0007669"/>
    <property type="project" value="UniProtKB-SubCell"/>
</dbReference>
<reference evidence="6 7" key="1">
    <citation type="submission" date="2009-11" db="EMBL/GenBank/DDBJ databases">
        <title>Annotation of Allomyces macrogynus ATCC 38327.</title>
        <authorList>
            <consortium name="The Broad Institute Genome Sequencing Platform"/>
            <person name="Russ C."/>
            <person name="Cuomo C."/>
            <person name="Burger G."/>
            <person name="Gray M.W."/>
            <person name="Holland P.W.H."/>
            <person name="King N."/>
            <person name="Lang F.B.F."/>
            <person name="Roger A.J."/>
            <person name="Ruiz-Trillo I."/>
            <person name="Young S.K."/>
            <person name="Zeng Q."/>
            <person name="Gargeya S."/>
            <person name="Fitzgerald M."/>
            <person name="Haas B."/>
            <person name="Abouelleil A."/>
            <person name="Alvarado L."/>
            <person name="Arachchi H.M."/>
            <person name="Berlin A."/>
            <person name="Chapman S.B."/>
            <person name="Gearin G."/>
            <person name="Goldberg J."/>
            <person name="Griggs A."/>
            <person name="Gujja S."/>
            <person name="Hansen M."/>
            <person name="Heiman D."/>
            <person name="Howarth C."/>
            <person name="Larimer J."/>
            <person name="Lui A."/>
            <person name="MacDonald P.J.P."/>
            <person name="McCowen C."/>
            <person name="Montmayeur A."/>
            <person name="Murphy C."/>
            <person name="Neiman D."/>
            <person name="Pearson M."/>
            <person name="Priest M."/>
            <person name="Roberts A."/>
            <person name="Saif S."/>
            <person name="Shea T."/>
            <person name="Sisk P."/>
            <person name="Stolte C."/>
            <person name="Sykes S."/>
            <person name="Wortman J."/>
            <person name="Nusbaum C."/>
            <person name="Birren B."/>
        </authorList>
    </citation>
    <scope>NUCLEOTIDE SEQUENCE [LARGE SCALE GENOMIC DNA]</scope>
    <source>
        <strain evidence="6 7">ATCC 38327</strain>
    </source>
</reference>
<keyword evidence="2 5" id="KW-0812">Transmembrane</keyword>
<dbReference type="VEuPathDB" id="FungiDB:AMAG_04614"/>
<evidence type="ECO:0000256" key="5">
    <source>
        <dbReference type="SAM" id="Phobius"/>
    </source>
</evidence>
<reference evidence="7" key="2">
    <citation type="submission" date="2009-11" db="EMBL/GenBank/DDBJ databases">
        <title>The Genome Sequence of Allomyces macrogynus strain ATCC 38327.</title>
        <authorList>
            <consortium name="The Broad Institute Genome Sequencing Platform"/>
            <person name="Russ C."/>
            <person name="Cuomo C."/>
            <person name="Shea T."/>
            <person name="Young S.K."/>
            <person name="Zeng Q."/>
            <person name="Koehrsen M."/>
            <person name="Haas B."/>
            <person name="Borodovsky M."/>
            <person name="Guigo R."/>
            <person name="Alvarado L."/>
            <person name="Berlin A."/>
            <person name="Borenstein D."/>
            <person name="Chen Z."/>
            <person name="Engels R."/>
            <person name="Freedman E."/>
            <person name="Gellesch M."/>
            <person name="Goldberg J."/>
            <person name="Griggs A."/>
            <person name="Gujja S."/>
            <person name="Heiman D."/>
            <person name="Hepburn T."/>
            <person name="Howarth C."/>
            <person name="Jen D."/>
            <person name="Larson L."/>
            <person name="Lewis B."/>
            <person name="Mehta T."/>
            <person name="Park D."/>
            <person name="Pearson M."/>
            <person name="Roberts A."/>
            <person name="Saif S."/>
            <person name="Shenoy N."/>
            <person name="Sisk P."/>
            <person name="Stolte C."/>
            <person name="Sykes S."/>
            <person name="Walk T."/>
            <person name="White J."/>
            <person name="Yandava C."/>
            <person name="Burger G."/>
            <person name="Gray M.W."/>
            <person name="Holland P.W.H."/>
            <person name="King N."/>
            <person name="Lang F.B.F."/>
            <person name="Roger A.J."/>
            <person name="Ruiz-Trillo I."/>
            <person name="Lander E."/>
            <person name="Nusbaum C."/>
        </authorList>
    </citation>
    <scope>NUCLEOTIDE SEQUENCE [LARGE SCALE GENOMIC DNA]</scope>
    <source>
        <strain evidence="7">ATCC 38327</strain>
    </source>
</reference>
<dbReference type="InterPro" id="IPR001129">
    <property type="entry name" value="Membr-assoc_MAPEG"/>
</dbReference>
<evidence type="ECO:0008006" key="8">
    <source>
        <dbReference type="Google" id="ProtNLM"/>
    </source>
</evidence>
<dbReference type="EMBL" id="GG745332">
    <property type="protein sequence ID" value="KNE57761.1"/>
    <property type="molecule type" value="Genomic_DNA"/>
</dbReference>
<name>A0A0L0S5R8_ALLM3</name>
<dbReference type="Gene3D" id="1.20.120.550">
    <property type="entry name" value="Membrane associated eicosanoid/glutathione metabolism-like domain"/>
    <property type="match status" value="1"/>
</dbReference>
<accession>A0A0L0S5R8</accession>
<evidence type="ECO:0000256" key="1">
    <source>
        <dbReference type="ARBA" id="ARBA00004370"/>
    </source>
</evidence>
<dbReference type="SUPFAM" id="SSF161084">
    <property type="entry name" value="MAPEG domain-like"/>
    <property type="match status" value="1"/>
</dbReference>
<keyword evidence="4 5" id="KW-0472">Membrane</keyword>
<evidence type="ECO:0000313" key="6">
    <source>
        <dbReference type="EMBL" id="KNE57761.1"/>
    </source>
</evidence>
<dbReference type="Pfam" id="PF01124">
    <property type="entry name" value="MAPEG"/>
    <property type="match status" value="1"/>
</dbReference>
<protein>
    <recommendedName>
        <fullName evidence="8">MAPEG family protein</fullName>
    </recommendedName>
</protein>
<feature type="transmembrane region" description="Helical" evidence="5">
    <location>
        <begin position="161"/>
        <end position="185"/>
    </location>
</feature>
<sequence length="218" mass="23608">MSALVKIVSSVAMMMTGFALSSALAQSKFIDHLARDIVAWSGIDRPAIPFAVLLVTILFGHWISSNLAYLIQAVTHSDLELNDPRAARARLAPNSLTSRAFAAHQNAMEIIPSITAAVIVAHARKVDLHHRVALSLVFVLARVAHWVSYVTDVPPLRTLTFAMGIGCIVALFGLAIHPDFAAVYWGMGLAFGGNMAGVQDRIRGWFQAGAKTLGRYEF</sequence>
<dbReference type="eggNOG" id="ENOG502SWBI">
    <property type="taxonomic scope" value="Eukaryota"/>
</dbReference>
<feature type="transmembrane region" description="Helical" evidence="5">
    <location>
        <begin position="49"/>
        <end position="71"/>
    </location>
</feature>
<dbReference type="OrthoDB" id="5527645at2759"/>
<dbReference type="Proteomes" id="UP000054350">
    <property type="component" value="Unassembled WGS sequence"/>
</dbReference>
<evidence type="ECO:0000256" key="4">
    <source>
        <dbReference type="ARBA" id="ARBA00023136"/>
    </source>
</evidence>
<evidence type="ECO:0000256" key="3">
    <source>
        <dbReference type="ARBA" id="ARBA00022989"/>
    </source>
</evidence>
<comment type="subcellular location">
    <subcellularLocation>
        <location evidence="1">Membrane</location>
    </subcellularLocation>
</comment>
<dbReference type="AlphaFoldDB" id="A0A0L0S5R8"/>
<organism evidence="6 7">
    <name type="scientific">Allomyces macrogynus (strain ATCC 38327)</name>
    <name type="common">Allomyces javanicus var. macrogynus</name>
    <dbReference type="NCBI Taxonomy" id="578462"/>
    <lineage>
        <taxon>Eukaryota</taxon>
        <taxon>Fungi</taxon>
        <taxon>Fungi incertae sedis</taxon>
        <taxon>Blastocladiomycota</taxon>
        <taxon>Blastocladiomycetes</taxon>
        <taxon>Blastocladiales</taxon>
        <taxon>Blastocladiaceae</taxon>
        <taxon>Allomyces</taxon>
    </lineage>
</organism>
<keyword evidence="3 5" id="KW-1133">Transmembrane helix</keyword>
<evidence type="ECO:0000256" key="2">
    <source>
        <dbReference type="ARBA" id="ARBA00022692"/>
    </source>
</evidence>
<dbReference type="PANTHER" id="PTHR35371:SF1">
    <property type="entry name" value="BLR7753 PROTEIN"/>
    <property type="match status" value="1"/>
</dbReference>